<dbReference type="InterPro" id="IPR052396">
    <property type="entry name" value="Meiotic_Drive_Suppr_Kinase"/>
</dbReference>
<dbReference type="InterPro" id="IPR011009">
    <property type="entry name" value="Kinase-like_dom_sf"/>
</dbReference>
<feature type="non-terminal residue" evidence="1">
    <location>
        <position position="254"/>
    </location>
</feature>
<keyword evidence="2" id="KW-1185">Reference proteome</keyword>
<dbReference type="PANTHER" id="PTHR37171:SF1">
    <property type="entry name" value="SERINE_THREONINE-PROTEIN KINASE YRZF-RELATED"/>
    <property type="match status" value="1"/>
</dbReference>
<dbReference type="STRING" id="135208.A0A4Y9ZLF5"/>
<dbReference type="SUPFAM" id="SSF56112">
    <property type="entry name" value="Protein kinase-like (PK-like)"/>
    <property type="match status" value="1"/>
</dbReference>
<dbReference type="PANTHER" id="PTHR37171">
    <property type="entry name" value="SERINE/THREONINE-PROTEIN KINASE YRZF-RELATED"/>
    <property type="match status" value="1"/>
</dbReference>
<comment type="caution">
    <text evidence="1">The sequence shown here is derived from an EMBL/GenBank/DDBJ whole genome shotgun (WGS) entry which is preliminary data.</text>
</comment>
<evidence type="ECO:0008006" key="3">
    <source>
        <dbReference type="Google" id="ProtNLM"/>
    </source>
</evidence>
<evidence type="ECO:0000313" key="1">
    <source>
        <dbReference type="EMBL" id="TFY75090.1"/>
    </source>
</evidence>
<reference evidence="1 2" key="1">
    <citation type="submission" date="2019-02" db="EMBL/GenBank/DDBJ databases">
        <title>Genome sequencing of the rare red list fungi Hericium alpestre (H. flagellum).</title>
        <authorList>
            <person name="Buettner E."/>
            <person name="Kellner H."/>
        </authorList>
    </citation>
    <scope>NUCLEOTIDE SEQUENCE [LARGE SCALE GENOMIC DNA]</scope>
    <source>
        <strain evidence="1 2">DSM 108284</strain>
    </source>
</reference>
<name>A0A4Y9ZLF5_9AGAM</name>
<gene>
    <name evidence="1" type="ORF">EWM64_g8919</name>
</gene>
<dbReference type="OrthoDB" id="3271031at2759"/>
<evidence type="ECO:0000313" key="2">
    <source>
        <dbReference type="Proteomes" id="UP000298061"/>
    </source>
</evidence>
<dbReference type="Gene3D" id="1.10.510.10">
    <property type="entry name" value="Transferase(Phosphotransferase) domain 1"/>
    <property type="match status" value="1"/>
</dbReference>
<organism evidence="1 2">
    <name type="scientific">Hericium alpestre</name>
    <dbReference type="NCBI Taxonomy" id="135208"/>
    <lineage>
        <taxon>Eukaryota</taxon>
        <taxon>Fungi</taxon>
        <taxon>Dikarya</taxon>
        <taxon>Basidiomycota</taxon>
        <taxon>Agaricomycotina</taxon>
        <taxon>Agaricomycetes</taxon>
        <taxon>Russulales</taxon>
        <taxon>Hericiaceae</taxon>
        <taxon>Hericium</taxon>
    </lineage>
</organism>
<proteinExistence type="predicted"/>
<dbReference type="AlphaFoldDB" id="A0A4Y9ZLF5"/>
<sequence length="254" mass="28500">MSLSLSIPLVYTRDRRRITHTLRSTDPNASSSELVFVGNGLIHENGRVEVYRGLLSPSPDDSSAIDVVCKMAYGKRALNGLNNEAQLYLNKLKDLQGVCVPHSYGYFVGDTDEGPTGCLVLKYCGEPIVQMLKFVDPIFRDAVVVAVEAIHDAGVQHRDLAERNILDYNGRPMIIDFEDAREHICERKMPIVKGAIEPHPHEFNCGELQWVCRSSLFWKTRYIMFDTLYYDISLASDARKLAEKALLPGLPSAL</sequence>
<protein>
    <recommendedName>
        <fullName evidence="3">Protein kinase domain-containing protein</fullName>
    </recommendedName>
</protein>
<dbReference type="Proteomes" id="UP000298061">
    <property type="component" value="Unassembled WGS sequence"/>
</dbReference>
<accession>A0A4Y9ZLF5</accession>
<dbReference type="EMBL" id="SFCI01001722">
    <property type="protein sequence ID" value="TFY75090.1"/>
    <property type="molecule type" value="Genomic_DNA"/>
</dbReference>